<dbReference type="InterPro" id="IPR001466">
    <property type="entry name" value="Beta-lactam-related"/>
</dbReference>
<feature type="signal peptide" evidence="1">
    <location>
        <begin position="1"/>
        <end position="27"/>
    </location>
</feature>
<dbReference type="InterPro" id="IPR012338">
    <property type="entry name" value="Beta-lactam/transpept-like"/>
</dbReference>
<evidence type="ECO:0000259" key="2">
    <source>
        <dbReference type="Pfam" id="PF00144"/>
    </source>
</evidence>
<evidence type="ECO:0000313" key="4">
    <source>
        <dbReference type="Proteomes" id="UP001220610"/>
    </source>
</evidence>
<dbReference type="EMBL" id="CP119311">
    <property type="protein sequence ID" value="WEK38135.1"/>
    <property type="molecule type" value="Genomic_DNA"/>
</dbReference>
<dbReference type="GO" id="GO:0016787">
    <property type="term" value="F:hydrolase activity"/>
    <property type="evidence" value="ECO:0007669"/>
    <property type="project" value="UniProtKB-KW"/>
</dbReference>
<keyword evidence="3" id="KW-0378">Hydrolase</keyword>
<gene>
    <name evidence="3" type="ORF">P0Y53_11570</name>
</gene>
<dbReference type="SUPFAM" id="SSF56601">
    <property type="entry name" value="beta-lactamase/transpeptidase-like"/>
    <property type="match status" value="1"/>
</dbReference>
<evidence type="ECO:0000256" key="1">
    <source>
        <dbReference type="SAM" id="SignalP"/>
    </source>
</evidence>
<protein>
    <submittedName>
        <fullName evidence="3">Serine hydrolase</fullName>
    </submittedName>
</protein>
<organism evidence="3 4">
    <name type="scientific">Candidatus Pseudobacter hemicellulosilyticus</name>
    <dbReference type="NCBI Taxonomy" id="3121375"/>
    <lineage>
        <taxon>Bacteria</taxon>
        <taxon>Pseudomonadati</taxon>
        <taxon>Bacteroidota</taxon>
        <taxon>Chitinophagia</taxon>
        <taxon>Chitinophagales</taxon>
        <taxon>Chitinophagaceae</taxon>
        <taxon>Pseudobacter</taxon>
    </lineage>
</organism>
<dbReference type="InterPro" id="IPR050789">
    <property type="entry name" value="Diverse_Enzym_Activities"/>
</dbReference>
<dbReference type="PANTHER" id="PTHR43283:SF3">
    <property type="entry name" value="BETA-LACTAMASE FAMILY PROTEIN (AFU_ORTHOLOGUE AFUA_5G07500)"/>
    <property type="match status" value="1"/>
</dbReference>
<keyword evidence="1" id="KW-0732">Signal</keyword>
<feature type="domain" description="Beta-lactamase-related" evidence="2">
    <location>
        <begin position="46"/>
        <end position="322"/>
    </location>
</feature>
<dbReference type="Proteomes" id="UP001220610">
    <property type="component" value="Chromosome"/>
</dbReference>
<proteinExistence type="predicted"/>
<sequence length="343" mass="37836">MSLKTKQICLHCSLVAFFLLLLQSTSAQVDTAAISQLLQKNQKQLSSNVAALVWKDGKVIYQKELGEYFTSKIQAPAGMASQWLTAAVVMAVVADGKLSLDDEVGKYLPVMKSYMKGYITIRHCLANITGIENEKSLAKILNRRSAETLEDEVAKNIAPREIINNTGKEFHYGGLGPSIAARVVEIVTRKSFERVAQEKIFRPLKMKNTNFGNDGRAPYAAGGAVTTANDYLNFLIMLLNKGQFEGKQVLSEQAIAEIEKAQMSGLPVKFMPKPMEGSEYGLGVFIQENGKLISSPGFNGVWPWIDRCRNYAFILLPGAPLNDPRKELADQLRQLLEAGISCQ</sequence>
<feature type="chain" id="PRO_5042532171" evidence="1">
    <location>
        <begin position="28"/>
        <end position="343"/>
    </location>
</feature>
<dbReference type="PANTHER" id="PTHR43283">
    <property type="entry name" value="BETA-LACTAMASE-RELATED"/>
    <property type="match status" value="1"/>
</dbReference>
<dbReference type="AlphaFoldDB" id="A0AAJ6BHW4"/>
<accession>A0AAJ6BHW4</accession>
<reference evidence="3" key="1">
    <citation type="submission" date="2023-03" db="EMBL/GenBank/DDBJ databases">
        <title>Andean soil-derived lignocellulolytic bacterial consortium as a source of novel taxa and putative plastic-active enzymes.</title>
        <authorList>
            <person name="Diaz-Garcia L."/>
            <person name="Chuvochina M."/>
            <person name="Feuerriegel G."/>
            <person name="Bunk B."/>
            <person name="Sproer C."/>
            <person name="Streit W.R."/>
            <person name="Rodriguez L.M."/>
            <person name="Overmann J."/>
            <person name="Jimenez D.J."/>
        </authorList>
    </citation>
    <scope>NUCLEOTIDE SEQUENCE</scope>
    <source>
        <strain evidence="3">MAG 7</strain>
    </source>
</reference>
<evidence type="ECO:0000313" key="3">
    <source>
        <dbReference type="EMBL" id="WEK38135.1"/>
    </source>
</evidence>
<dbReference type="Gene3D" id="3.40.710.10">
    <property type="entry name" value="DD-peptidase/beta-lactamase superfamily"/>
    <property type="match status" value="1"/>
</dbReference>
<name>A0AAJ6BHW4_9BACT</name>
<dbReference type="Pfam" id="PF00144">
    <property type="entry name" value="Beta-lactamase"/>
    <property type="match status" value="1"/>
</dbReference>